<dbReference type="Proteomes" id="UP000178272">
    <property type="component" value="Unassembled WGS sequence"/>
</dbReference>
<evidence type="ECO:0000313" key="3">
    <source>
        <dbReference type="Proteomes" id="UP000178272"/>
    </source>
</evidence>
<dbReference type="EMBL" id="MHCA01000021">
    <property type="protein sequence ID" value="OGY12329.1"/>
    <property type="molecule type" value="Genomic_DNA"/>
</dbReference>
<sequence length="188" mass="21394">MITRQQALEILHENMQSQNLRRHCYAVGAVMKVLAEKLDGNPQDWEVAGLLHDADYEKTKENTQEHTKMVLGWLEQHEVHTDIKDAILAHGWNYVSGNPEPCSPMQWALYCCDELTGFIVAVTLIRPEKKLLRVATENVLSKWKEKSFAAGVHREQVELCEEKLGIPLNEFVTITLTAMQDNAEDLGL</sequence>
<organism evidence="2 3">
    <name type="scientific">Candidatus Blackburnbacteria bacterium RIFCSPHIGHO2_12_FULL_41_13b</name>
    <dbReference type="NCBI Taxonomy" id="1797517"/>
    <lineage>
        <taxon>Bacteria</taxon>
        <taxon>Candidatus Blackburniibacteriota</taxon>
    </lineage>
</organism>
<dbReference type="NCBIfam" id="TIGR00277">
    <property type="entry name" value="HDIG"/>
    <property type="match status" value="1"/>
</dbReference>
<proteinExistence type="predicted"/>
<dbReference type="Pfam" id="PF01966">
    <property type="entry name" value="HD"/>
    <property type="match status" value="1"/>
</dbReference>
<name>A0A1G1VAB2_9BACT</name>
<dbReference type="InterPro" id="IPR006674">
    <property type="entry name" value="HD_domain"/>
</dbReference>
<dbReference type="AlphaFoldDB" id="A0A1G1VAB2"/>
<accession>A0A1G1VAB2</accession>
<dbReference type="Gene3D" id="1.10.3210.10">
    <property type="entry name" value="Hypothetical protein af1432"/>
    <property type="match status" value="1"/>
</dbReference>
<evidence type="ECO:0000259" key="1">
    <source>
        <dbReference type="Pfam" id="PF01966"/>
    </source>
</evidence>
<reference evidence="2 3" key="1">
    <citation type="journal article" date="2016" name="Nat. Commun.">
        <title>Thousands of microbial genomes shed light on interconnected biogeochemical processes in an aquifer system.</title>
        <authorList>
            <person name="Anantharaman K."/>
            <person name="Brown C.T."/>
            <person name="Hug L.A."/>
            <person name="Sharon I."/>
            <person name="Castelle C.J."/>
            <person name="Probst A.J."/>
            <person name="Thomas B.C."/>
            <person name="Singh A."/>
            <person name="Wilkins M.J."/>
            <person name="Karaoz U."/>
            <person name="Brodie E.L."/>
            <person name="Williams K.H."/>
            <person name="Hubbard S.S."/>
            <person name="Banfield J.F."/>
        </authorList>
    </citation>
    <scope>NUCLEOTIDE SEQUENCE [LARGE SCALE GENOMIC DNA]</scope>
</reference>
<dbReference type="SUPFAM" id="SSF109604">
    <property type="entry name" value="HD-domain/PDEase-like"/>
    <property type="match status" value="1"/>
</dbReference>
<feature type="domain" description="HD" evidence="1">
    <location>
        <begin position="22"/>
        <end position="90"/>
    </location>
</feature>
<dbReference type="STRING" id="1797517.A3F61_00195"/>
<evidence type="ECO:0000313" key="2">
    <source>
        <dbReference type="EMBL" id="OGY12329.1"/>
    </source>
</evidence>
<protein>
    <recommendedName>
        <fullName evidence="1">HD domain-containing protein</fullName>
    </recommendedName>
</protein>
<dbReference type="InterPro" id="IPR006675">
    <property type="entry name" value="HDIG_dom"/>
</dbReference>
<dbReference type="PANTHER" id="PTHR38659:SF1">
    <property type="entry name" value="METAL DEPENDENT PHOSPHOHYDROLASE"/>
    <property type="match status" value="1"/>
</dbReference>
<comment type="caution">
    <text evidence="2">The sequence shown here is derived from an EMBL/GenBank/DDBJ whole genome shotgun (WGS) entry which is preliminary data.</text>
</comment>
<gene>
    <name evidence="2" type="ORF">A3F61_00195</name>
</gene>
<dbReference type="PANTHER" id="PTHR38659">
    <property type="entry name" value="METAL-DEPENDENT PHOSPHOHYDROLASE"/>
    <property type="match status" value="1"/>
</dbReference>